<evidence type="ECO:0000256" key="1">
    <source>
        <dbReference type="SAM" id="MobiDB-lite"/>
    </source>
</evidence>
<feature type="compositionally biased region" description="Polar residues" evidence="1">
    <location>
        <begin position="74"/>
        <end position="88"/>
    </location>
</feature>
<name>A0ABS4FYY7_9BACL</name>
<dbReference type="InterPro" id="IPR058193">
    <property type="entry name" value="VanY/YodJ_core_dom"/>
</dbReference>
<feature type="chain" id="PRO_5045323804" evidence="2">
    <location>
        <begin position="24"/>
        <end position="292"/>
    </location>
</feature>
<keyword evidence="2" id="KW-0732">Signal</keyword>
<dbReference type="InterPro" id="IPR052179">
    <property type="entry name" value="DD-CPase-like"/>
</dbReference>
<dbReference type="InterPro" id="IPR003709">
    <property type="entry name" value="VanY-like_core_dom"/>
</dbReference>
<feature type="domain" description="D-alanyl-D-alanine carboxypeptidase-like core" evidence="3">
    <location>
        <begin position="137"/>
        <end position="266"/>
    </location>
</feature>
<accession>A0ABS4FYY7</accession>
<protein>
    <submittedName>
        <fullName evidence="4">D-alanyl-D-alanine carboxypeptidase</fullName>
        <ecNumber evidence="4">3.4.16.4</ecNumber>
    </submittedName>
</protein>
<evidence type="ECO:0000259" key="3">
    <source>
        <dbReference type="Pfam" id="PF02557"/>
    </source>
</evidence>
<gene>
    <name evidence="4" type="ORF">J2Z32_004468</name>
</gene>
<dbReference type="EC" id="3.4.16.4" evidence="4"/>
<evidence type="ECO:0000313" key="5">
    <source>
        <dbReference type="Proteomes" id="UP001519272"/>
    </source>
</evidence>
<dbReference type="Proteomes" id="UP001519272">
    <property type="component" value="Unassembled WGS sequence"/>
</dbReference>
<dbReference type="PANTHER" id="PTHR34385">
    <property type="entry name" value="D-ALANYL-D-ALANINE CARBOXYPEPTIDASE"/>
    <property type="match status" value="1"/>
</dbReference>
<keyword evidence="4" id="KW-0378">Hydrolase</keyword>
<dbReference type="SUPFAM" id="SSF55166">
    <property type="entry name" value="Hedgehog/DD-peptidase"/>
    <property type="match status" value="1"/>
</dbReference>
<dbReference type="InterPro" id="IPR009045">
    <property type="entry name" value="Zn_M74/Hedgehog-like"/>
</dbReference>
<dbReference type="Pfam" id="PF02557">
    <property type="entry name" value="VanY"/>
    <property type="match status" value="1"/>
</dbReference>
<comment type="caution">
    <text evidence="4">The sequence shown here is derived from an EMBL/GenBank/DDBJ whole genome shotgun (WGS) entry which is preliminary data.</text>
</comment>
<feature type="compositionally biased region" description="Low complexity" evidence="1">
    <location>
        <begin position="33"/>
        <end position="43"/>
    </location>
</feature>
<proteinExistence type="predicted"/>
<reference evidence="4 5" key="1">
    <citation type="submission" date="2021-03" db="EMBL/GenBank/DDBJ databases">
        <title>Genomic Encyclopedia of Type Strains, Phase IV (KMG-IV): sequencing the most valuable type-strain genomes for metagenomic binning, comparative biology and taxonomic classification.</title>
        <authorList>
            <person name="Goeker M."/>
        </authorList>
    </citation>
    <scope>NUCLEOTIDE SEQUENCE [LARGE SCALE GENOMIC DNA]</scope>
    <source>
        <strain evidence="4 5">DSM 14349</strain>
    </source>
</reference>
<evidence type="ECO:0000256" key="2">
    <source>
        <dbReference type="SAM" id="SignalP"/>
    </source>
</evidence>
<dbReference type="PANTHER" id="PTHR34385:SF1">
    <property type="entry name" value="PEPTIDOGLYCAN L-ALANYL-D-GLUTAMATE ENDOPEPTIDASE CWLK"/>
    <property type="match status" value="1"/>
</dbReference>
<dbReference type="PROSITE" id="PS51257">
    <property type="entry name" value="PROKAR_LIPOPROTEIN"/>
    <property type="match status" value="1"/>
</dbReference>
<evidence type="ECO:0000313" key="4">
    <source>
        <dbReference type="EMBL" id="MBP1907787.1"/>
    </source>
</evidence>
<keyword evidence="5" id="KW-1185">Reference proteome</keyword>
<keyword evidence="4" id="KW-0645">Protease</keyword>
<feature type="signal peptide" evidence="2">
    <location>
        <begin position="1"/>
        <end position="23"/>
    </location>
</feature>
<dbReference type="EMBL" id="JAGGKG010000035">
    <property type="protein sequence ID" value="MBP1907787.1"/>
    <property type="molecule type" value="Genomic_DNA"/>
</dbReference>
<dbReference type="Gene3D" id="3.30.1380.10">
    <property type="match status" value="1"/>
</dbReference>
<sequence>MKLKHIKMLKLVAMLCMITVLLAACAPDIPKNAANSSTSAQNSKPGTDNDKNNVTGDNDDVDKPENQPEEPGSKGNNEVTQGEPSNTKGNDDKAASADPNSMAVLINKEFGLPEDYSPTDLVYPDVPFLFKEKIEKRQMRSEAAGALEELFAAAKKDGIYLAGVSAYRSTKTQTALFNRYVKKDGLEKAKTYSAEPGHSEHTTGLAIDVSGSTGKCAAESCFGDTDEAKWLDKHATEYGFIIRYPEGKEKITGYKYEPWHLRYVGKEMSKDIGERGITLEEYYDAVPVSANP</sequence>
<dbReference type="GO" id="GO:0009002">
    <property type="term" value="F:serine-type D-Ala-D-Ala carboxypeptidase activity"/>
    <property type="evidence" value="ECO:0007669"/>
    <property type="project" value="UniProtKB-EC"/>
</dbReference>
<organism evidence="4 5">
    <name type="scientific">Paenibacillus turicensis</name>
    <dbReference type="NCBI Taxonomy" id="160487"/>
    <lineage>
        <taxon>Bacteria</taxon>
        <taxon>Bacillati</taxon>
        <taxon>Bacillota</taxon>
        <taxon>Bacilli</taxon>
        <taxon>Bacillales</taxon>
        <taxon>Paenibacillaceae</taxon>
        <taxon>Paenibacillus</taxon>
    </lineage>
</organism>
<dbReference type="CDD" id="cd14852">
    <property type="entry name" value="LD-carboxypeptidase"/>
    <property type="match status" value="1"/>
</dbReference>
<feature type="region of interest" description="Disordered" evidence="1">
    <location>
        <begin position="33"/>
        <end position="97"/>
    </location>
</feature>
<dbReference type="RefSeq" id="WP_245251705.1">
    <property type="nucleotide sequence ID" value="NZ_JAGGKG010000035.1"/>
</dbReference>
<keyword evidence="4" id="KW-0121">Carboxypeptidase</keyword>